<dbReference type="KEGG" id="vg:28801448"/>
<gene>
    <name evidence="2" type="primary">43</name>
    <name evidence="2" type="ORF">PBI_WOES_43</name>
</gene>
<name>A0A160DG10_9CAUD</name>
<feature type="compositionally biased region" description="Basic and acidic residues" evidence="1">
    <location>
        <begin position="78"/>
        <end position="88"/>
    </location>
</feature>
<feature type="compositionally biased region" description="Basic and acidic residues" evidence="1">
    <location>
        <begin position="55"/>
        <end position="64"/>
    </location>
</feature>
<evidence type="ECO:0000313" key="3">
    <source>
        <dbReference type="Proteomes" id="UP000203182"/>
    </source>
</evidence>
<evidence type="ECO:0000256" key="1">
    <source>
        <dbReference type="SAM" id="MobiDB-lite"/>
    </source>
</evidence>
<organism evidence="2 3">
    <name type="scientific">Gordonia phage Woes</name>
    <dbReference type="NCBI Taxonomy" id="1838084"/>
    <lineage>
        <taxon>Viruses</taxon>
        <taxon>Duplodnaviria</taxon>
        <taxon>Heunggongvirae</taxon>
        <taxon>Uroviricota</taxon>
        <taxon>Caudoviricetes</taxon>
        <taxon>Woesvirus</taxon>
        <taxon>Woesvirus woes</taxon>
    </lineage>
</organism>
<keyword evidence="3" id="KW-1185">Reference proteome</keyword>
<feature type="region of interest" description="Disordered" evidence="1">
    <location>
        <begin position="1"/>
        <end position="140"/>
    </location>
</feature>
<dbReference type="EMBL" id="KU998240">
    <property type="protein sequence ID" value="ANA85814.1"/>
    <property type="molecule type" value="Genomic_DNA"/>
</dbReference>
<reference evidence="3" key="1">
    <citation type="submission" date="2016-03" db="EMBL/GenBank/DDBJ databases">
        <authorList>
            <person name="Ploux O."/>
        </authorList>
    </citation>
    <scope>NUCLEOTIDE SEQUENCE [LARGE SCALE GENOMIC DNA]</scope>
</reference>
<dbReference type="OrthoDB" id="26993at10239"/>
<proteinExistence type="predicted"/>
<dbReference type="Proteomes" id="UP000203182">
    <property type="component" value="Segment"/>
</dbReference>
<protein>
    <submittedName>
        <fullName evidence="2">Uncharacterized protein</fullName>
    </submittedName>
</protein>
<feature type="compositionally biased region" description="Low complexity" evidence="1">
    <location>
        <begin position="129"/>
        <end position="140"/>
    </location>
</feature>
<dbReference type="RefSeq" id="YP_009273433.1">
    <property type="nucleotide sequence ID" value="NC_030905.1"/>
</dbReference>
<feature type="compositionally biased region" description="Polar residues" evidence="1">
    <location>
        <begin position="35"/>
        <end position="54"/>
    </location>
</feature>
<accession>A0A160DG10</accession>
<sequence length="140" mass="14915">MTEQQFKRPAGPDEMHPIRGGMDQEGFQDFRAKAPTQTAFESHLQETAFSNESNAKTDAERDASELFGEGEPTTAFELEMRGGRRPLDATESAQPSLFDPTGPEKPATAEKGKSSEAPATPGPKPPSVSSPKNGPSAPSV</sequence>
<evidence type="ECO:0000313" key="2">
    <source>
        <dbReference type="EMBL" id="ANA85814.1"/>
    </source>
</evidence>
<dbReference type="GeneID" id="28801448"/>